<feature type="region of interest" description="Disordered" evidence="1">
    <location>
        <begin position="339"/>
        <end position="439"/>
    </location>
</feature>
<comment type="caution">
    <text evidence="2">The sequence shown here is derived from an EMBL/GenBank/DDBJ whole genome shotgun (WGS) entry which is preliminary data.</text>
</comment>
<dbReference type="AlphaFoldDB" id="A0A4D9CPP2"/>
<dbReference type="Proteomes" id="UP000355283">
    <property type="component" value="Unassembled WGS sequence"/>
</dbReference>
<sequence>MRCNIGSNSSGTSASGGAFHGLEALSVDPETGGVYWATQPCQAQSNKPCLSSVTSVQLLREVLDNPGLCGAGISFTLDPEDPSQPLGPYFRKNFHPAACADLWYDLLPGAVYRGSEPRLPPPLGAEVLGKVWLVAEALEVEESTHGIAFGKVALRMRAAAVRRDPGAPSGLSEAGPPAPALAAFVRLANQHMEELVEHLPSFQYLEQLVVAQEAARFLAARRISLPVPAGLAALRSPLSGRHRVPALHLERTRVLSYAGVVLVDRVDMSLLRLGEDVAMGPGSRALLEGLPEQTSNRGRVRRFACGLRNGSTHDLQSLHQLFASNVSLECRREMSWAEHMAGERTSAEEGEGEEAPEEAAEYEAWKRGGGERVGEEEGKGEGDDGAGREEEKEGGGEEQTMSEEICAEIQGVEDGKESGLGQEGKDKEEEEKEKVEGEEKVEYEAASLAETVPYNVTGRVLILGRVDGADEDDCREDPTFSKKEEGMEEEEGRVLLAMENQSGLTEAIALHEPVGVLLVQLEEMRQRRRRDTSKPKGGKEERRRGSAPRQKGVEDDGLYPALPPGLPVRFISEDVARDIKKAECRHGVLHVWLTCGMERDLGSGQQEEEEEEGGEEEERGGKRSLVHEGALYRTLDAVVVDAEHTGCQEQDLPLPEGFEIAPASPGVVEAVVRQHRWGTSSLLLQATEGGGEGPGERLQVPPAFASLATAALLGQGGRAMETGDLVVRASEGSGPPRYRPRQCDARILIRTAVCTVSYGGYSYRVLEPGVPVDLLEVPDAPAVFGGLRGLQLPEGWELSPVNRGIAQRVVGAHAWGTDALILADGKGYPTLLYFNRRSQQQKEQQRQEGEGRAPLAPHHRILIRRRDSDQGGDVAPEEAGEGEEMGGEGDLRMGDMYRADANAVLEFRRLAREGGGYLLEIEVSERVMIHGGVDLTSVRRVSRDETAAGGMWQGEGAKSVLAALGRDLARGQVGGTLWEGNGASAKRCEVFRTT</sequence>
<feature type="compositionally biased region" description="Acidic residues" evidence="1">
    <location>
        <begin position="606"/>
        <end position="618"/>
    </location>
</feature>
<feature type="compositionally biased region" description="Acidic residues" evidence="1">
    <location>
        <begin position="348"/>
        <end position="361"/>
    </location>
</feature>
<feature type="compositionally biased region" description="Basic and acidic residues" evidence="1">
    <location>
        <begin position="363"/>
        <end position="395"/>
    </location>
</feature>
<accession>A0A4D9CPP2</accession>
<proteinExistence type="predicted"/>
<feature type="compositionally biased region" description="Basic and acidic residues" evidence="1">
    <location>
        <begin position="413"/>
        <end position="439"/>
    </location>
</feature>
<keyword evidence="3" id="KW-1185">Reference proteome</keyword>
<gene>
    <name evidence="2" type="ORF">NSK_007883</name>
</gene>
<feature type="region of interest" description="Disordered" evidence="1">
    <location>
        <begin position="838"/>
        <end position="889"/>
    </location>
</feature>
<evidence type="ECO:0000313" key="3">
    <source>
        <dbReference type="Proteomes" id="UP000355283"/>
    </source>
</evidence>
<evidence type="ECO:0000256" key="1">
    <source>
        <dbReference type="SAM" id="MobiDB-lite"/>
    </source>
</evidence>
<organism evidence="2 3">
    <name type="scientific">Nannochloropsis salina CCMP1776</name>
    <dbReference type="NCBI Taxonomy" id="1027361"/>
    <lineage>
        <taxon>Eukaryota</taxon>
        <taxon>Sar</taxon>
        <taxon>Stramenopiles</taxon>
        <taxon>Ochrophyta</taxon>
        <taxon>Eustigmatophyceae</taxon>
        <taxon>Eustigmatales</taxon>
        <taxon>Monodopsidaceae</taxon>
        <taxon>Microchloropsis</taxon>
        <taxon>Microchloropsis salina</taxon>
    </lineage>
</organism>
<reference evidence="2 3" key="1">
    <citation type="submission" date="2019-01" db="EMBL/GenBank/DDBJ databases">
        <title>Nuclear Genome Assembly of the Microalgal Biofuel strain Nannochloropsis salina CCMP1776.</title>
        <authorList>
            <person name="Hovde B."/>
        </authorList>
    </citation>
    <scope>NUCLEOTIDE SEQUENCE [LARGE SCALE GENOMIC DNA]</scope>
    <source>
        <strain evidence="2 3">CCMP1776</strain>
    </source>
</reference>
<name>A0A4D9CPP2_9STRA</name>
<protein>
    <submittedName>
        <fullName evidence="2">Uncharacterized protein</fullName>
    </submittedName>
</protein>
<feature type="compositionally biased region" description="Acidic residues" evidence="1">
    <location>
        <begin position="875"/>
        <end position="887"/>
    </location>
</feature>
<feature type="compositionally biased region" description="Basic and acidic residues" evidence="1">
    <location>
        <begin position="532"/>
        <end position="544"/>
    </location>
</feature>
<dbReference type="OrthoDB" id="10348443at2759"/>
<feature type="region of interest" description="Disordered" evidence="1">
    <location>
        <begin position="600"/>
        <end position="623"/>
    </location>
</feature>
<feature type="region of interest" description="Disordered" evidence="1">
    <location>
        <begin position="525"/>
        <end position="565"/>
    </location>
</feature>
<dbReference type="EMBL" id="SDOX01000158">
    <property type="protein sequence ID" value="TFJ80706.1"/>
    <property type="molecule type" value="Genomic_DNA"/>
</dbReference>
<evidence type="ECO:0000313" key="2">
    <source>
        <dbReference type="EMBL" id="TFJ80706.1"/>
    </source>
</evidence>